<evidence type="ECO:0000259" key="2">
    <source>
        <dbReference type="Pfam" id="PF23981"/>
    </source>
</evidence>
<feature type="domain" description="DUF7305" evidence="2">
    <location>
        <begin position="364"/>
        <end position="465"/>
    </location>
</feature>
<evidence type="ECO:0000313" key="4">
    <source>
        <dbReference type="Proteomes" id="UP001243717"/>
    </source>
</evidence>
<keyword evidence="1" id="KW-0812">Transmembrane</keyword>
<evidence type="ECO:0000256" key="1">
    <source>
        <dbReference type="SAM" id="Phobius"/>
    </source>
</evidence>
<dbReference type="InterPro" id="IPR055729">
    <property type="entry name" value="DUF7305"/>
</dbReference>
<name>A0ABU1AL60_9BACT</name>
<organism evidence="3 4">
    <name type="scientific">Thalassobacterium sedimentorum</name>
    <dbReference type="NCBI Taxonomy" id="3041258"/>
    <lineage>
        <taxon>Bacteria</taxon>
        <taxon>Pseudomonadati</taxon>
        <taxon>Verrucomicrobiota</taxon>
        <taxon>Opitutia</taxon>
        <taxon>Puniceicoccales</taxon>
        <taxon>Coraliomargaritaceae</taxon>
        <taxon>Thalassobacterium</taxon>
    </lineage>
</organism>
<proteinExistence type="predicted"/>
<sequence length="498" mass="53716">MRTHVTHFTGSQHTTGSALIIALIFTTILGVIAVPSYLQLCSQTYKSSNRAFYNMATMNLAESGVEYAVNAIMSSNENPNYSWADWTIQGSDAQIQLSDHIFIGNITGATNIYIYNYASDAPEVVAKATVVLPSSPPITRYMYARVSASTSQGLFAYGMLTKDFIKASGGVVFDSWNSDPDNDSSTSFIPYSNSVATDKVAIATTGTSDGSITLGSSDVYGTAAIGGSDYSGLYVSWGGQVGPKDINEWDPSDTEELWKKNGWLVSTQTGALSTSFTADFETITAPTLELTHLWSEYKLPYSYDDPATSWNDNKYIDEETIGQQGIATVLNMNELEIKAGATLRIEGDVTINLPNENETTLKVIQGGAIEMASDATLKIYIAGNMEVTGAGIFSEVAPKQLQIWGTGTDTQSINFLNNGQFSGLIYAPNAEVKITGDSDLYGSIVCKNITLTGSGSFRYDQALANYTGDTSTPGPTRVDYVEELVGDERDPYVENLAF</sequence>
<keyword evidence="1" id="KW-0472">Membrane</keyword>
<protein>
    <recommendedName>
        <fullName evidence="2">DUF7305 domain-containing protein</fullName>
    </recommendedName>
</protein>
<reference evidence="3 4" key="1">
    <citation type="submission" date="2023-04" db="EMBL/GenBank/DDBJ databases">
        <title>A novel bacteria isolated from coastal sediment.</title>
        <authorList>
            <person name="Liu X.-J."/>
            <person name="Du Z.-J."/>
        </authorList>
    </citation>
    <scope>NUCLEOTIDE SEQUENCE [LARGE SCALE GENOMIC DNA]</scope>
    <source>
        <strain evidence="3 4">SDUM461004</strain>
    </source>
</reference>
<dbReference type="Proteomes" id="UP001243717">
    <property type="component" value="Unassembled WGS sequence"/>
</dbReference>
<dbReference type="EMBL" id="JARXIC010000026">
    <property type="protein sequence ID" value="MDQ8195549.1"/>
    <property type="molecule type" value="Genomic_DNA"/>
</dbReference>
<keyword evidence="4" id="KW-1185">Reference proteome</keyword>
<comment type="caution">
    <text evidence="3">The sequence shown here is derived from an EMBL/GenBank/DDBJ whole genome shotgun (WGS) entry which is preliminary data.</text>
</comment>
<accession>A0ABU1AL60</accession>
<gene>
    <name evidence="3" type="ORF">QEH59_14040</name>
</gene>
<dbReference type="Pfam" id="PF23981">
    <property type="entry name" value="DUF7305"/>
    <property type="match status" value="1"/>
</dbReference>
<feature type="transmembrane region" description="Helical" evidence="1">
    <location>
        <begin position="18"/>
        <end position="38"/>
    </location>
</feature>
<evidence type="ECO:0000313" key="3">
    <source>
        <dbReference type="EMBL" id="MDQ8195549.1"/>
    </source>
</evidence>
<dbReference type="RefSeq" id="WP_308985999.1">
    <property type="nucleotide sequence ID" value="NZ_JARXIC010000026.1"/>
</dbReference>
<keyword evidence="1" id="KW-1133">Transmembrane helix</keyword>